<proteinExistence type="predicted"/>
<protein>
    <submittedName>
        <fullName evidence="1">Ribosome maturation factor RimM</fullName>
    </submittedName>
</protein>
<evidence type="ECO:0000313" key="1">
    <source>
        <dbReference type="EMBL" id="MDL0082588.1"/>
    </source>
</evidence>
<comment type="caution">
    <text evidence="1">The sequence shown here is derived from an EMBL/GenBank/DDBJ whole genome shotgun (WGS) entry which is preliminary data.</text>
</comment>
<name>A0ACC6FTU2_9HELI</name>
<reference evidence="1 2" key="1">
    <citation type="journal article" date="2023" name="Microorganisms">
        <title>Isolation and Genomic Characteristics of Cat-Borne Campylobacter felis sp. nov. and Sheep-Borne Campylobacter ovis sp. nov.</title>
        <authorList>
            <person name="Wang H."/>
            <person name="Li Y."/>
            <person name="Gu Y."/>
            <person name="Zhou G."/>
            <person name="Chen X."/>
            <person name="Zhang X."/>
            <person name="Shao Z."/>
            <person name="Zhang J."/>
            <person name="Zhang M."/>
        </authorList>
    </citation>
    <scope>NUCLEOTIDE SEQUENCE [LARGE SCALE GENOMIC DNA]</scope>
    <source>
        <strain evidence="1 2">XJK30-2</strain>
    </source>
</reference>
<dbReference type="Proteomes" id="UP001173802">
    <property type="component" value="Unassembled WGS sequence"/>
</dbReference>
<accession>A0ACC6FTU2</accession>
<evidence type="ECO:0000313" key="2">
    <source>
        <dbReference type="Proteomes" id="UP001173802"/>
    </source>
</evidence>
<organism evidence="1 2">
    <name type="scientific">Helicobacter zhangjianzhongii</name>
    <dbReference type="NCBI Taxonomy" id="2974574"/>
    <lineage>
        <taxon>Bacteria</taxon>
        <taxon>Pseudomonadati</taxon>
        <taxon>Campylobacterota</taxon>
        <taxon>Epsilonproteobacteria</taxon>
        <taxon>Campylobacterales</taxon>
        <taxon>Helicobacteraceae</taxon>
        <taxon>Helicobacter</taxon>
    </lineage>
</organism>
<sequence length="229" mass="25815">MNNSPQTAANHGSKQSPNTQDTTPSEKVDSRLESTFLDYADYVIEVGKIGRAVGLKGALVFHLTSDFEEFLQAGTRLFADRMQRFLTIQSITKRRSDLLLTFTHIDSREKAQELVNMRLFTSKQETRAKCPLTKDEFFYFDIIGLEVIENDEVLGKVIEIERIGSTDYLLIAQTTPASPDQPQPQKSTKAKKPKIFYLPYIDAYVLHISLATPTQNGGIFTQNAKSLCE</sequence>
<gene>
    <name evidence="1" type="primary">rimM</name>
    <name evidence="1" type="ORF">NYG90_07900</name>
</gene>
<keyword evidence="2" id="KW-1185">Reference proteome</keyword>
<dbReference type="EMBL" id="JANURN010000007">
    <property type="protein sequence ID" value="MDL0082588.1"/>
    <property type="molecule type" value="Genomic_DNA"/>
</dbReference>